<reference evidence="1" key="1">
    <citation type="submission" date="2023-03" db="EMBL/GenBank/DDBJ databases">
        <title>Massive genome expansion in bonnet fungi (Mycena s.s.) driven by repeated elements and novel gene families across ecological guilds.</title>
        <authorList>
            <consortium name="Lawrence Berkeley National Laboratory"/>
            <person name="Harder C.B."/>
            <person name="Miyauchi S."/>
            <person name="Viragh M."/>
            <person name="Kuo A."/>
            <person name="Thoen E."/>
            <person name="Andreopoulos B."/>
            <person name="Lu D."/>
            <person name="Skrede I."/>
            <person name="Drula E."/>
            <person name="Henrissat B."/>
            <person name="Morin E."/>
            <person name="Kohler A."/>
            <person name="Barry K."/>
            <person name="LaButti K."/>
            <person name="Morin E."/>
            <person name="Salamov A."/>
            <person name="Lipzen A."/>
            <person name="Mereny Z."/>
            <person name="Hegedus B."/>
            <person name="Baldrian P."/>
            <person name="Stursova M."/>
            <person name="Weitz H."/>
            <person name="Taylor A."/>
            <person name="Grigoriev I.V."/>
            <person name="Nagy L.G."/>
            <person name="Martin F."/>
            <person name="Kauserud H."/>
        </authorList>
    </citation>
    <scope>NUCLEOTIDE SEQUENCE</scope>
    <source>
        <strain evidence="1">CBHHK002</strain>
    </source>
</reference>
<evidence type="ECO:0000313" key="1">
    <source>
        <dbReference type="EMBL" id="KAJ7359830.1"/>
    </source>
</evidence>
<keyword evidence="2" id="KW-1185">Reference proteome</keyword>
<gene>
    <name evidence="1" type="ORF">DFH08DRAFT_417733</name>
</gene>
<sequence>MARISEDLNIEEIDAALQLRTGTSRLVLRGLHYVVCVPPVRTFGFRYGITFLHASLCDFLLDPIRSSELCVAAPHLDSQLVRSMIVFLSSSSPNSPLFNELAQDLVCYVVRIEPTADLLPVLQNPNILQASLPLSLESISEIIDWLQACCPLPSNIIRIWDDFRFIQELENPVQTQGFLSDNSYDECFIQILAQNPQTLSILPIASVWPDDVPWDTALDLLQVTWDALRSLTALRRYHSNARTLSKFLLEFIRYSCRARTLYASPQDIYEFTALLCISRIRSILLNNQFFQLNRYLSLVNVLLH</sequence>
<organism evidence="1 2">
    <name type="scientific">Mycena albidolilacea</name>
    <dbReference type="NCBI Taxonomy" id="1033008"/>
    <lineage>
        <taxon>Eukaryota</taxon>
        <taxon>Fungi</taxon>
        <taxon>Dikarya</taxon>
        <taxon>Basidiomycota</taxon>
        <taxon>Agaricomycotina</taxon>
        <taxon>Agaricomycetes</taxon>
        <taxon>Agaricomycetidae</taxon>
        <taxon>Agaricales</taxon>
        <taxon>Marasmiineae</taxon>
        <taxon>Mycenaceae</taxon>
        <taxon>Mycena</taxon>
    </lineage>
</organism>
<accession>A0AAD7AIW3</accession>
<comment type="caution">
    <text evidence="1">The sequence shown here is derived from an EMBL/GenBank/DDBJ whole genome shotgun (WGS) entry which is preliminary data.</text>
</comment>
<dbReference type="EMBL" id="JARIHO010000006">
    <property type="protein sequence ID" value="KAJ7359830.1"/>
    <property type="molecule type" value="Genomic_DNA"/>
</dbReference>
<evidence type="ECO:0000313" key="2">
    <source>
        <dbReference type="Proteomes" id="UP001218218"/>
    </source>
</evidence>
<proteinExistence type="predicted"/>
<protein>
    <submittedName>
        <fullName evidence="1">Uncharacterized protein</fullName>
    </submittedName>
</protein>
<dbReference type="AlphaFoldDB" id="A0AAD7AIW3"/>
<name>A0AAD7AIW3_9AGAR</name>
<dbReference type="Proteomes" id="UP001218218">
    <property type="component" value="Unassembled WGS sequence"/>
</dbReference>